<dbReference type="EMBL" id="CAJNNV010026837">
    <property type="protein sequence ID" value="CAE8619117.1"/>
    <property type="molecule type" value="Genomic_DNA"/>
</dbReference>
<dbReference type="Proteomes" id="UP000654075">
    <property type="component" value="Unassembled WGS sequence"/>
</dbReference>
<name>A0A813G2L5_POLGL</name>
<dbReference type="GO" id="GO:0005886">
    <property type="term" value="C:plasma membrane"/>
    <property type="evidence" value="ECO:0007669"/>
    <property type="project" value="TreeGrafter"/>
</dbReference>
<comment type="caution">
    <text evidence="3">The sequence shown here is derived from an EMBL/GenBank/DDBJ whole genome shotgun (WGS) entry which is preliminary data.</text>
</comment>
<feature type="chain" id="PRO_5032614145" description="Methyltransferase FkbM domain-containing protein" evidence="1">
    <location>
        <begin position="24"/>
        <end position="658"/>
    </location>
</feature>
<dbReference type="Pfam" id="PF05050">
    <property type="entry name" value="Methyltransf_21"/>
    <property type="match status" value="1"/>
</dbReference>
<dbReference type="InterPro" id="IPR006342">
    <property type="entry name" value="FkbM_mtfrase"/>
</dbReference>
<dbReference type="GO" id="GO:0005789">
    <property type="term" value="C:endoplasmic reticulum membrane"/>
    <property type="evidence" value="ECO:0007669"/>
    <property type="project" value="TreeGrafter"/>
</dbReference>
<protein>
    <recommendedName>
        <fullName evidence="2">Methyltransferase FkbM domain-containing protein</fullName>
    </recommendedName>
</protein>
<accession>A0A813G2L5</accession>
<dbReference type="AlphaFoldDB" id="A0A813G2L5"/>
<keyword evidence="4" id="KW-1185">Reference proteome</keyword>
<feature type="domain" description="Methyltransferase FkbM" evidence="2">
    <location>
        <begin position="465"/>
        <end position="633"/>
    </location>
</feature>
<dbReference type="GO" id="GO:0016197">
    <property type="term" value="P:endosomal transport"/>
    <property type="evidence" value="ECO:0007669"/>
    <property type="project" value="TreeGrafter"/>
</dbReference>
<evidence type="ECO:0000313" key="4">
    <source>
        <dbReference type="Proteomes" id="UP000654075"/>
    </source>
</evidence>
<dbReference type="GO" id="GO:0006888">
    <property type="term" value="P:endoplasmic reticulum to Golgi vesicle-mediated transport"/>
    <property type="evidence" value="ECO:0007669"/>
    <property type="project" value="TreeGrafter"/>
</dbReference>
<dbReference type="InterPro" id="IPR029063">
    <property type="entry name" value="SAM-dependent_MTases_sf"/>
</dbReference>
<keyword evidence="1" id="KW-0732">Signal</keyword>
<dbReference type="Gene3D" id="3.40.50.150">
    <property type="entry name" value="Vaccinia Virus protein VP39"/>
    <property type="match status" value="1"/>
</dbReference>
<dbReference type="SUPFAM" id="SSF53335">
    <property type="entry name" value="S-adenosyl-L-methionine-dependent methyltransferases"/>
    <property type="match status" value="1"/>
</dbReference>
<dbReference type="GO" id="GO:0031902">
    <property type="term" value="C:late endosome membrane"/>
    <property type="evidence" value="ECO:0007669"/>
    <property type="project" value="TreeGrafter"/>
</dbReference>
<dbReference type="PANTHER" id="PTHR34009">
    <property type="entry name" value="PROTEIN STAR"/>
    <property type="match status" value="1"/>
</dbReference>
<evidence type="ECO:0000256" key="1">
    <source>
        <dbReference type="SAM" id="SignalP"/>
    </source>
</evidence>
<evidence type="ECO:0000313" key="3">
    <source>
        <dbReference type="EMBL" id="CAE8619117.1"/>
    </source>
</evidence>
<proteinExistence type="predicted"/>
<dbReference type="PANTHER" id="PTHR34009:SF2">
    <property type="entry name" value="PROTEIN STAR"/>
    <property type="match status" value="1"/>
</dbReference>
<evidence type="ECO:0000259" key="2">
    <source>
        <dbReference type="Pfam" id="PF05050"/>
    </source>
</evidence>
<sequence length="658" mass="72816">MVGIACRLLQLALIAQLFDASPAADDASWNGLLSIAVSADDDSWRSLPPHRPNVSCNLLLRSLGKEKKAPSSLFLVSIHSTRHDAASKRLFRSCGSGGVSVRVDHRSPDVLWVGKVAADGRPLLLGDAMPLPGALPQSIGSVLARHSPPRDFDVLVIAVDFFDLAILRRIMEAGYAPKIAILQANLDVPPPFRWSLGYDPYFKVPAQTRGHSGWFTSSPDNVFLELSAKRGYSFVSFEGLGAGGDLMWFVRSDLVHRNLSHPLVSWRGMVRMFWAHVGGSSCRHLRAGCPRENLAALAASLGSQSAKSPAELSFLLAQAGRNGWQQVVDYGQELNSRLKSGCVGACRADVHLARAPVHLLPVSSGLGDVTCWRDESTGQLRSRLYRRCCKDPQDTAGQVGCWSDESLTFRRCCLDLAPTELPRRAETEMDKTTMLCQKSQSQLGEEEAVISYFGWEKKQHGVYVEIGAMEGFHLSNTIRLHTCLNWSGILVEGSPQAFSGLQRNAAHYRVRNVQVHLGAVCAPPRTHLTFTTRNHFYGAPMQGDIEQLPPMLREMFPEQYNSSTVETPCKPMSWYLRSVSHVDFFSLDVEGSELEVLETIDFRAVTIEVFMVEFLEQSPKTWKIQNLLANLGYLECRKRGVEGSILFVRESGPYTALC</sequence>
<feature type="signal peptide" evidence="1">
    <location>
        <begin position="1"/>
        <end position="23"/>
    </location>
</feature>
<dbReference type="OrthoDB" id="410750at2759"/>
<organism evidence="3 4">
    <name type="scientific">Polarella glacialis</name>
    <name type="common">Dinoflagellate</name>
    <dbReference type="NCBI Taxonomy" id="89957"/>
    <lineage>
        <taxon>Eukaryota</taxon>
        <taxon>Sar</taxon>
        <taxon>Alveolata</taxon>
        <taxon>Dinophyceae</taxon>
        <taxon>Suessiales</taxon>
        <taxon>Suessiaceae</taxon>
        <taxon>Polarella</taxon>
    </lineage>
</organism>
<reference evidence="3" key="1">
    <citation type="submission" date="2021-02" db="EMBL/GenBank/DDBJ databases">
        <authorList>
            <person name="Dougan E. K."/>
            <person name="Rhodes N."/>
            <person name="Thang M."/>
            <person name="Chan C."/>
        </authorList>
    </citation>
    <scope>NUCLEOTIDE SEQUENCE</scope>
</reference>
<dbReference type="InterPro" id="IPR053202">
    <property type="entry name" value="EGF_Rcpt_Signaling_Reg"/>
</dbReference>
<gene>
    <name evidence="3" type="ORF">PGLA1383_LOCUS36710</name>
</gene>
<dbReference type="GO" id="GO:0005794">
    <property type="term" value="C:Golgi apparatus"/>
    <property type="evidence" value="ECO:0007669"/>
    <property type="project" value="TreeGrafter"/>
</dbReference>